<dbReference type="PANTHER" id="PTHR48078:SF6">
    <property type="entry name" value="L-THREONINE DEHYDRATASE CATABOLIC TDCB"/>
    <property type="match status" value="1"/>
</dbReference>
<proteinExistence type="predicted"/>
<dbReference type="SUPFAM" id="SSF53686">
    <property type="entry name" value="Tryptophan synthase beta subunit-like PLP-dependent enzymes"/>
    <property type="match status" value="1"/>
</dbReference>
<sequence length="326" mass="32884">MTLPTLPGPDQIATAAASIAGRTLRTPALALTSDRWRGILPDAASVTVKLELFQQAGSFKARGVLLGIEALSAAQRAAGVVAASGGNHALAVSWAAQAAGVSARIAMPATVDPLRIDGCRTMGAEVTLCADMPAAFAEMDRVVAQEGRAILHPFDGAHMTLGAAVCGAEYAAQAPQIDVLVVPVGGGGLIGGLGAAFKVANPGCTVIGVEPVGADSLTRSLAAGHPVALDRIATIADSLSAPRAMPYSLGVAAQVVDRMVHVTDDQMRAAMGHYMDVLRLMAEPACAASLAAICGPLRDDLAGRHVGIIACGSNISVARFAAVMAG</sequence>
<dbReference type="InterPro" id="IPR050147">
    <property type="entry name" value="Ser/Thr_Dehydratase"/>
</dbReference>
<protein>
    <submittedName>
        <fullName evidence="5">Threonine dehydratase</fullName>
    </submittedName>
</protein>
<reference evidence="5 6" key="1">
    <citation type="submission" date="2016-10" db="EMBL/GenBank/DDBJ databases">
        <authorList>
            <person name="de Groot N.N."/>
        </authorList>
    </citation>
    <scope>NUCLEOTIDE SEQUENCE [LARGE SCALE GENOMIC DNA]</scope>
    <source>
        <strain evidence="5 6">DSM 16213</strain>
    </source>
</reference>
<dbReference type="GO" id="GO:0004794">
    <property type="term" value="F:threonine deaminase activity"/>
    <property type="evidence" value="ECO:0007669"/>
    <property type="project" value="TreeGrafter"/>
</dbReference>
<dbReference type="Proteomes" id="UP000199585">
    <property type="component" value="Unassembled WGS sequence"/>
</dbReference>
<dbReference type="OrthoDB" id="9811476at2"/>
<evidence type="ECO:0000256" key="3">
    <source>
        <dbReference type="ARBA" id="ARBA00023239"/>
    </source>
</evidence>
<dbReference type="PANTHER" id="PTHR48078">
    <property type="entry name" value="THREONINE DEHYDRATASE, MITOCHONDRIAL-RELATED"/>
    <property type="match status" value="1"/>
</dbReference>
<feature type="domain" description="Tryptophan synthase beta chain-like PALP" evidence="4">
    <location>
        <begin position="44"/>
        <end position="312"/>
    </location>
</feature>
<name>A0A1H8BGV8_9RHOB</name>
<evidence type="ECO:0000259" key="4">
    <source>
        <dbReference type="Pfam" id="PF00291"/>
    </source>
</evidence>
<dbReference type="GO" id="GO:0003941">
    <property type="term" value="F:L-serine ammonia-lyase activity"/>
    <property type="evidence" value="ECO:0007669"/>
    <property type="project" value="TreeGrafter"/>
</dbReference>
<dbReference type="InterPro" id="IPR001926">
    <property type="entry name" value="TrpB-like_PALP"/>
</dbReference>
<dbReference type="GO" id="GO:0009097">
    <property type="term" value="P:isoleucine biosynthetic process"/>
    <property type="evidence" value="ECO:0007669"/>
    <property type="project" value="TreeGrafter"/>
</dbReference>
<dbReference type="GO" id="GO:0006567">
    <property type="term" value="P:L-threonine catabolic process"/>
    <property type="evidence" value="ECO:0007669"/>
    <property type="project" value="TreeGrafter"/>
</dbReference>
<keyword evidence="6" id="KW-1185">Reference proteome</keyword>
<gene>
    <name evidence="5" type="ORF">SAMN04488003_10540</name>
</gene>
<dbReference type="Gene3D" id="3.40.50.1100">
    <property type="match status" value="2"/>
</dbReference>
<evidence type="ECO:0000313" key="5">
    <source>
        <dbReference type="EMBL" id="SEM81996.1"/>
    </source>
</evidence>
<comment type="cofactor">
    <cofactor evidence="1">
        <name>pyridoxal 5'-phosphate</name>
        <dbReference type="ChEBI" id="CHEBI:597326"/>
    </cofactor>
</comment>
<dbReference type="GO" id="GO:0006565">
    <property type="term" value="P:L-serine catabolic process"/>
    <property type="evidence" value="ECO:0007669"/>
    <property type="project" value="TreeGrafter"/>
</dbReference>
<dbReference type="AlphaFoldDB" id="A0A1H8BGV8"/>
<keyword evidence="2" id="KW-0663">Pyridoxal phosphate</keyword>
<evidence type="ECO:0000313" key="6">
    <source>
        <dbReference type="Proteomes" id="UP000199585"/>
    </source>
</evidence>
<organism evidence="5 6">
    <name type="scientific">Loktanella fryxellensis</name>
    <dbReference type="NCBI Taxonomy" id="245187"/>
    <lineage>
        <taxon>Bacteria</taxon>
        <taxon>Pseudomonadati</taxon>
        <taxon>Pseudomonadota</taxon>
        <taxon>Alphaproteobacteria</taxon>
        <taxon>Rhodobacterales</taxon>
        <taxon>Roseobacteraceae</taxon>
        <taxon>Loktanella</taxon>
    </lineage>
</organism>
<evidence type="ECO:0000256" key="1">
    <source>
        <dbReference type="ARBA" id="ARBA00001933"/>
    </source>
</evidence>
<dbReference type="InterPro" id="IPR036052">
    <property type="entry name" value="TrpB-like_PALP_sf"/>
</dbReference>
<dbReference type="EMBL" id="FOCI01000005">
    <property type="protein sequence ID" value="SEM81996.1"/>
    <property type="molecule type" value="Genomic_DNA"/>
</dbReference>
<dbReference type="STRING" id="245187.SAMN04488003_10540"/>
<evidence type="ECO:0000256" key="2">
    <source>
        <dbReference type="ARBA" id="ARBA00022898"/>
    </source>
</evidence>
<keyword evidence="3" id="KW-0456">Lyase</keyword>
<accession>A0A1H8BGV8</accession>
<dbReference type="RefSeq" id="WP_089900234.1">
    <property type="nucleotide sequence ID" value="NZ_FOCI01000005.1"/>
</dbReference>
<dbReference type="Pfam" id="PF00291">
    <property type="entry name" value="PALP"/>
    <property type="match status" value="1"/>
</dbReference>